<reference evidence="1" key="1">
    <citation type="submission" date="2022-06" db="EMBL/GenBank/DDBJ databases">
        <title>Aquibacillus sp. a new bacterium isolated from soil saline samples.</title>
        <authorList>
            <person name="Galisteo C."/>
            <person name="De La Haba R."/>
            <person name="Sanchez-Porro C."/>
            <person name="Ventosa A."/>
        </authorList>
    </citation>
    <scope>NUCLEOTIDE SEQUENCE</scope>
    <source>
        <strain evidence="1">3ASR75-11</strain>
    </source>
</reference>
<proteinExistence type="predicted"/>
<dbReference type="SUPFAM" id="SSF55729">
    <property type="entry name" value="Acyl-CoA N-acyltransferases (Nat)"/>
    <property type="match status" value="1"/>
</dbReference>
<dbReference type="InterPro" id="IPR016181">
    <property type="entry name" value="Acyl_CoA_acyltransferase"/>
</dbReference>
<dbReference type="Gene3D" id="3.40.630.30">
    <property type="match status" value="1"/>
</dbReference>
<organism evidence="1 2">
    <name type="scientific">Terrihalobacillus insolitus</name>
    <dbReference type="NCBI Taxonomy" id="2950438"/>
    <lineage>
        <taxon>Bacteria</taxon>
        <taxon>Bacillati</taxon>
        <taxon>Bacillota</taxon>
        <taxon>Bacilli</taxon>
        <taxon>Bacillales</taxon>
        <taxon>Bacillaceae</taxon>
        <taxon>Terrihalobacillus</taxon>
    </lineage>
</organism>
<dbReference type="EMBL" id="JAMQKB010000011">
    <property type="protein sequence ID" value="MDC3425120.1"/>
    <property type="molecule type" value="Genomic_DNA"/>
</dbReference>
<accession>A0A9X3WSY1</accession>
<keyword evidence="2" id="KW-1185">Reference proteome</keyword>
<evidence type="ECO:0000313" key="2">
    <source>
        <dbReference type="Proteomes" id="UP001145050"/>
    </source>
</evidence>
<dbReference type="AlphaFoldDB" id="A0A9X3WSY1"/>
<sequence length="360" mass="42480">MQISLYNTIKDVEKDYKEDLNNILLDSLDSHIAWYHLLDQHLPNYEPLYFVGIKNEKLVALGTGYNVQRLDLLQYLPPRIKKILSFLNKLKINPFKFNVVFLTNPMSGEKGIRVAHQVLLDEFISEITDYIYTNIKPASIFVNNISDANVNSYSKTYNRIPFYPNTVLELDFNSFEDYLKHLKKKKRWDARNKMKLLNEYGCDVVIYRNSEINNYEEVFQLYKNTSNHNEEVSNVINYNQQTFNNMNELPDCYKWIYVTYKNQLVGFALLFEENEALVFKHVGLDYKHSYDCFAYFNLFYIAIQYGISKGYKKMYCGSTTYETKKRIGCSLIPNHAFISFKSKFLSGFAKRILQKNFSKS</sequence>
<dbReference type="RefSeq" id="WP_272436925.1">
    <property type="nucleotide sequence ID" value="NZ_JAMQKB010000011.1"/>
</dbReference>
<gene>
    <name evidence="1" type="ORF">NC797_11440</name>
</gene>
<name>A0A9X3WSY1_9BACI</name>
<protein>
    <submittedName>
        <fullName evidence="1">Peptidogalycan biosysnthesis protein</fullName>
    </submittedName>
</protein>
<evidence type="ECO:0000313" key="1">
    <source>
        <dbReference type="EMBL" id="MDC3425120.1"/>
    </source>
</evidence>
<dbReference type="Proteomes" id="UP001145050">
    <property type="component" value="Unassembled WGS sequence"/>
</dbReference>
<dbReference type="Pfam" id="PF04339">
    <property type="entry name" value="FemAB_like"/>
    <property type="match status" value="1"/>
</dbReference>
<comment type="caution">
    <text evidence="1">The sequence shown here is derived from an EMBL/GenBank/DDBJ whole genome shotgun (WGS) entry which is preliminary data.</text>
</comment>
<dbReference type="InterPro" id="IPR007434">
    <property type="entry name" value="FemAB-like"/>
</dbReference>